<dbReference type="EMBL" id="JAACJO010000009">
    <property type="protein sequence ID" value="KAF5354220.1"/>
    <property type="molecule type" value="Genomic_DNA"/>
</dbReference>
<feature type="region of interest" description="Disordered" evidence="1">
    <location>
        <begin position="1"/>
        <end position="20"/>
    </location>
</feature>
<reference evidence="3 4" key="1">
    <citation type="journal article" date="2020" name="ISME J.">
        <title>Uncovering the hidden diversity of litter-decomposition mechanisms in mushroom-forming fungi.</title>
        <authorList>
            <person name="Floudas D."/>
            <person name="Bentzer J."/>
            <person name="Ahren D."/>
            <person name="Johansson T."/>
            <person name="Persson P."/>
            <person name="Tunlid A."/>
        </authorList>
    </citation>
    <scope>NUCLEOTIDE SEQUENCE [LARGE SCALE GENOMIC DNA]</scope>
    <source>
        <strain evidence="3 4">CBS 146.42</strain>
    </source>
</reference>
<protein>
    <recommendedName>
        <fullName evidence="2">F-box domain-containing protein</fullName>
    </recommendedName>
</protein>
<feature type="compositionally biased region" description="Acidic residues" evidence="1">
    <location>
        <begin position="53"/>
        <end position="64"/>
    </location>
</feature>
<feature type="domain" description="F-box" evidence="2">
    <location>
        <begin position="80"/>
        <end position="110"/>
    </location>
</feature>
<feature type="region of interest" description="Disordered" evidence="1">
    <location>
        <begin position="49"/>
        <end position="78"/>
    </location>
</feature>
<dbReference type="InterPro" id="IPR001810">
    <property type="entry name" value="F-box_dom"/>
</dbReference>
<dbReference type="InterPro" id="IPR032675">
    <property type="entry name" value="LRR_dom_sf"/>
</dbReference>
<organism evidence="3 4">
    <name type="scientific">Leucocoprinus leucothites</name>
    <dbReference type="NCBI Taxonomy" id="201217"/>
    <lineage>
        <taxon>Eukaryota</taxon>
        <taxon>Fungi</taxon>
        <taxon>Dikarya</taxon>
        <taxon>Basidiomycota</taxon>
        <taxon>Agaricomycotina</taxon>
        <taxon>Agaricomycetes</taxon>
        <taxon>Agaricomycetidae</taxon>
        <taxon>Agaricales</taxon>
        <taxon>Agaricineae</taxon>
        <taxon>Agaricaceae</taxon>
        <taxon>Leucocoprinus</taxon>
    </lineage>
</organism>
<dbReference type="Proteomes" id="UP000559027">
    <property type="component" value="Unassembled WGS sequence"/>
</dbReference>
<keyword evidence="4" id="KW-1185">Reference proteome</keyword>
<name>A0A8H5FYB7_9AGAR</name>
<dbReference type="Pfam" id="PF00646">
    <property type="entry name" value="F-box"/>
    <property type="match status" value="1"/>
</dbReference>
<comment type="caution">
    <text evidence="3">The sequence shown here is derived from an EMBL/GenBank/DDBJ whole genome shotgun (WGS) entry which is preliminary data.</text>
</comment>
<gene>
    <name evidence="3" type="ORF">D9756_006879</name>
</gene>
<dbReference type="AlphaFoldDB" id="A0A8H5FYB7"/>
<sequence length="599" mass="68216">MTISPSADMSLAKQERDLRTSRRRSLMTLFSTSSVPVRRGSVQGAQQFGLVDVEPDTQDTEENDSGSAKKGPEGGIAGSIPEDVIREIATLLSIADVLNFSLTSTCLRRILLPFLYDTVVLKSSRKCRIALEMLGRQREICKFVKKLAVRPNYYLSWPRPDEHLHEDWVVSKLESLAGDFENMHTFDWDGLELPDDRLWETLRLKCPKLKSVFTNVGTRPLDAGSKLFDFRDLTSFSLIVRHGLGGTGELVVFSRLRSSLIPGDISPWPELFPTLEALPPRFWDMVIQHCPNLEELAICSFSSSSRIFDFEPAMAGHWPKLHTLTLGSFGYQSDFMLGPPSDLHTLGEFLTKHTSLKYIRFLWNFKRWMSPETMVMNLGDTALPALDTYIGVYQQLAELPHPESVETLDLTCEPMYESRLDAVCLVLQRLTSLTSLDIWTHVSNPARDNTTFYRTLVESVPKLTDFHFMCTTGFPAKQLKQLIKQLHLLPDLRRFSLTKGHTLRDESMVDTALLILRYNPRLRQINVRWAKERCPNHLKQEGSYDVVADADGRPTSLVVLERGIPLVGKPFTKRFKVEVRSMEGWRGKVRRAQSIGWLK</sequence>
<evidence type="ECO:0000259" key="2">
    <source>
        <dbReference type="Pfam" id="PF00646"/>
    </source>
</evidence>
<dbReference type="Gene3D" id="3.80.10.10">
    <property type="entry name" value="Ribonuclease Inhibitor"/>
    <property type="match status" value="1"/>
</dbReference>
<evidence type="ECO:0000256" key="1">
    <source>
        <dbReference type="SAM" id="MobiDB-lite"/>
    </source>
</evidence>
<dbReference type="OrthoDB" id="3162794at2759"/>
<accession>A0A8H5FYB7</accession>
<dbReference type="SUPFAM" id="SSF52047">
    <property type="entry name" value="RNI-like"/>
    <property type="match status" value="1"/>
</dbReference>
<proteinExistence type="predicted"/>
<evidence type="ECO:0000313" key="3">
    <source>
        <dbReference type="EMBL" id="KAF5354220.1"/>
    </source>
</evidence>
<evidence type="ECO:0000313" key="4">
    <source>
        <dbReference type="Proteomes" id="UP000559027"/>
    </source>
</evidence>